<evidence type="ECO:0008006" key="5">
    <source>
        <dbReference type="Google" id="ProtNLM"/>
    </source>
</evidence>
<dbReference type="Pfam" id="PF04371">
    <property type="entry name" value="PAD_porph"/>
    <property type="match status" value="2"/>
</dbReference>
<proteinExistence type="predicted"/>
<feature type="region of interest" description="Disordered" evidence="2">
    <location>
        <begin position="106"/>
        <end position="148"/>
    </location>
</feature>
<dbReference type="GO" id="GO:0004668">
    <property type="term" value="F:protein-arginine deiminase activity"/>
    <property type="evidence" value="ECO:0007669"/>
    <property type="project" value="InterPro"/>
</dbReference>
<dbReference type="SUPFAM" id="SSF55909">
    <property type="entry name" value="Pentein"/>
    <property type="match status" value="2"/>
</dbReference>
<dbReference type="GO" id="GO:0009446">
    <property type="term" value="P:putrescine biosynthetic process"/>
    <property type="evidence" value="ECO:0007669"/>
    <property type="project" value="InterPro"/>
</dbReference>
<dbReference type="Proteomes" id="UP000613740">
    <property type="component" value="Unassembled WGS sequence"/>
</dbReference>
<dbReference type="PANTHER" id="PTHR31377:SF0">
    <property type="entry name" value="AGMATINE DEIMINASE-RELATED"/>
    <property type="match status" value="1"/>
</dbReference>
<evidence type="ECO:0000256" key="1">
    <source>
        <dbReference type="ARBA" id="ARBA00022801"/>
    </source>
</evidence>
<feature type="region of interest" description="Disordered" evidence="2">
    <location>
        <begin position="235"/>
        <end position="254"/>
    </location>
</feature>
<comment type="caution">
    <text evidence="3">The sequence shown here is derived from an EMBL/GenBank/DDBJ whole genome shotgun (WGS) entry which is preliminary data.</text>
</comment>
<evidence type="ECO:0000313" key="4">
    <source>
        <dbReference type="Proteomes" id="UP000613740"/>
    </source>
</evidence>
<dbReference type="InterPro" id="IPR007466">
    <property type="entry name" value="Peptidyl-Arg-deiminase_porph"/>
</dbReference>
<accession>A0A835T6W5</accession>
<dbReference type="AlphaFoldDB" id="A0A835T6W5"/>
<organism evidence="3 4">
    <name type="scientific">Chlamydomonas schloesseri</name>
    <dbReference type="NCBI Taxonomy" id="2026947"/>
    <lineage>
        <taxon>Eukaryota</taxon>
        <taxon>Viridiplantae</taxon>
        <taxon>Chlorophyta</taxon>
        <taxon>core chlorophytes</taxon>
        <taxon>Chlorophyceae</taxon>
        <taxon>CS clade</taxon>
        <taxon>Chlamydomonadales</taxon>
        <taxon>Chlamydomonadaceae</taxon>
        <taxon>Chlamydomonas</taxon>
    </lineage>
</organism>
<feature type="compositionally biased region" description="Low complexity" evidence="2">
    <location>
        <begin position="121"/>
        <end position="134"/>
    </location>
</feature>
<evidence type="ECO:0000256" key="2">
    <source>
        <dbReference type="SAM" id="MobiDB-lite"/>
    </source>
</evidence>
<keyword evidence="1" id="KW-0378">Hydrolase</keyword>
<feature type="region of interest" description="Disordered" evidence="2">
    <location>
        <begin position="23"/>
        <end position="68"/>
    </location>
</feature>
<feature type="compositionally biased region" description="Polar residues" evidence="2">
    <location>
        <begin position="39"/>
        <end position="55"/>
    </location>
</feature>
<dbReference type="OrthoDB" id="544103at2759"/>
<keyword evidence="4" id="KW-1185">Reference proteome</keyword>
<protein>
    <recommendedName>
        <fullName evidence="5">Agmatine deiminase</fullName>
    </recommendedName>
</protein>
<name>A0A835T6W5_9CHLO</name>
<reference evidence="3" key="1">
    <citation type="journal article" date="2020" name="bioRxiv">
        <title>Comparative genomics of Chlamydomonas.</title>
        <authorList>
            <person name="Craig R.J."/>
            <person name="Hasan A.R."/>
            <person name="Ness R.W."/>
            <person name="Keightley P.D."/>
        </authorList>
    </citation>
    <scope>NUCLEOTIDE SEQUENCE</scope>
    <source>
        <strain evidence="3">CCAP 11/173</strain>
    </source>
</reference>
<dbReference type="PANTHER" id="PTHR31377">
    <property type="entry name" value="AGMATINE DEIMINASE-RELATED"/>
    <property type="match status" value="1"/>
</dbReference>
<gene>
    <name evidence="3" type="ORF">HYH02_012888</name>
</gene>
<dbReference type="EMBL" id="JAEHOD010000065">
    <property type="protein sequence ID" value="KAG2432755.1"/>
    <property type="molecule type" value="Genomic_DNA"/>
</dbReference>
<dbReference type="GO" id="GO:0047632">
    <property type="term" value="F:agmatine deiminase activity"/>
    <property type="evidence" value="ECO:0007669"/>
    <property type="project" value="TreeGrafter"/>
</dbReference>
<dbReference type="Gene3D" id="3.75.10.10">
    <property type="entry name" value="L-arginine/glycine Amidinotransferase, Chain A"/>
    <property type="match status" value="1"/>
</dbReference>
<evidence type="ECO:0000313" key="3">
    <source>
        <dbReference type="EMBL" id="KAG2432755.1"/>
    </source>
</evidence>
<sequence length="568" mass="58063">MAASAQLLRQLARSAAPLCLERGPPGPWPCMAAHRDSAGPTSSLSTTSTDANNAGSVVATAVPQSSPAATAIAQGCSSSGAAGPARARRSTSCLAGSASEDRIPLATDWLGSGTPSGGGSSNTTDGSSSSSAGGARDTPKARGFRMPGEWEPHAGTWMAFPHDCHLWRAGGRPAQKQLADVARAVSQFEQVWMLVDPRVRAEARAALRGVSGVELVEMRVNDVWTRDWGPTCLVRDLPGSSSDGSSGGGSSGRVRRRREVGALHFDYNCYGAPLKPYPLMPDWSLDRAAGRALPALAGVRAEAVWRAPRGLHLEGGAVLSDGEGTLLVTEECLLHPSRNLPPAGWRQQGPLASAGWGPEAAAAAAATGSGGPGAAAAAAAEAAAAALAAASGGERGAATGQQQQQLQLPAELERRQRKAEIGALLCDWLGADKVLWVPHGMAGDEEGTNGHVDNAAAFAAPGLVLLAWCDDPDQDPDQTRRAAENLAALADQTDARGRPIRVVPVPCPLPLVKVSGEEAGGAAERAAAVAAGYGGRLSAGARLPASYINHYIVNGAVIVPLFGGEQAA</sequence>